<dbReference type="Gene3D" id="1.10.260.40">
    <property type="entry name" value="lambda repressor-like DNA-binding domains"/>
    <property type="match status" value="1"/>
</dbReference>
<dbReference type="CDD" id="cd00093">
    <property type="entry name" value="HTH_XRE"/>
    <property type="match status" value="1"/>
</dbReference>
<dbReference type="SUPFAM" id="SSF47413">
    <property type="entry name" value="lambda repressor-like DNA-binding domains"/>
    <property type="match status" value="1"/>
</dbReference>
<keyword evidence="3" id="KW-1185">Reference proteome</keyword>
<dbReference type="EMBL" id="AYXG01000173">
    <property type="protein sequence ID" value="EWC60062.1"/>
    <property type="molecule type" value="Genomic_DNA"/>
</dbReference>
<dbReference type="GO" id="GO:0003677">
    <property type="term" value="F:DNA binding"/>
    <property type="evidence" value="ECO:0007669"/>
    <property type="project" value="InterPro"/>
</dbReference>
<dbReference type="Proteomes" id="UP000019277">
    <property type="component" value="Unassembled WGS sequence"/>
</dbReference>
<proteinExistence type="predicted"/>
<dbReference type="OrthoDB" id="4557165at2"/>
<protein>
    <recommendedName>
        <fullName evidence="1">HTH cro/C1-type domain-containing protein</fullName>
    </recommendedName>
</protein>
<dbReference type="Pfam" id="PF13560">
    <property type="entry name" value="HTH_31"/>
    <property type="match status" value="1"/>
</dbReference>
<dbReference type="InterPro" id="IPR010982">
    <property type="entry name" value="Lambda_DNA-bd_dom_sf"/>
</dbReference>
<reference evidence="2 3" key="1">
    <citation type="journal article" date="2014" name="Genome Announc.">
        <title>Draft Genome Sequence of the Antitrypanosomally Active Sponge-Associated Bacterium Actinokineospora sp. Strain EG49.</title>
        <authorList>
            <person name="Harjes J."/>
            <person name="Ryu T."/>
            <person name="Abdelmohsen U.R."/>
            <person name="Moitinho-Silva L."/>
            <person name="Horn H."/>
            <person name="Ravasi T."/>
            <person name="Hentschel U."/>
        </authorList>
    </citation>
    <scope>NUCLEOTIDE SEQUENCE [LARGE SCALE GENOMIC DNA]</scope>
    <source>
        <strain evidence="2 3">EG49</strain>
    </source>
</reference>
<organism evidence="2 3">
    <name type="scientific">Actinokineospora spheciospongiae</name>
    <dbReference type="NCBI Taxonomy" id="909613"/>
    <lineage>
        <taxon>Bacteria</taxon>
        <taxon>Bacillati</taxon>
        <taxon>Actinomycetota</taxon>
        <taxon>Actinomycetes</taxon>
        <taxon>Pseudonocardiales</taxon>
        <taxon>Pseudonocardiaceae</taxon>
        <taxon>Actinokineospora</taxon>
    </lineage>
</organism>
<dbReference type="AlphaFoldDB" id="W7ITK1"/>
<comment type="caution">
    <text evidence="2">The sequence shown here is derived from an EMBL/GenBank/DDBJ whole genome shotgun (WGS) entry which is preliminary data.</text>
</comment>
<gene>
    <name evidence="2" type="ORF">UO65_4628</name>
</gene>
<evidence type="ECO:0000313" key="2">
    <source>
        <dbReference type="EMBL" id="EWC60062.1"/>
    </source>
</evidence>
<evidence type="ECO:0000259" key="1">
    <source>
        <dbReference type="SMART" id="SM00530"/>
    </source>
</evidence>
<accession>W7ITK1</accession>
<feature type="domain" description="HTH cro/C1-type" evidence="1">
    <location>
        <begin position="16"/>
        <end position="78"/>
    </location>
</feature>
<dbReference type="RefSeq" id="WP_035286088.1">
    <property type="nucleotide sequence ID" value="NZ_AYXG01000173.1"/>
</dbReference>
<sequence>MTGRPDVAKLQAFGRSLEEWRLARTLSHAEAAEAADISKTTWQNIERGGRRYNGTQSFPLAKNIVKAGRAMGLPREEILALAGYTPRPLPAVTQTPSALRQQALDLVTHMPEENLPMTVGALRSLAEAKPVLSPLNTEVQRAEPEHEDD</sequence>
<evidence type="ECO:0000313" key="3">
    <source>
        <dbReference type="Proteomes" id="UP000019277"/>
    </source>
</evidence>
<dbReference type="SMART" id="SM00530">
    <property type="entry name" value="HTH_XRE"/>
    <property type="match status" value="1"/>
</dbReference>
<dbReference type="InterPro" id="IPR001387">
    <property type="entry name" value="Cro/C1-type_HTH"/>
</dbReference>
<name>W7ITK1_9PSEU</name>